<dbReference type="PROSITE" id="PS51450">
    <property type="entry name" value="LRR"/>
    <property type="match status" value="1"/>
</dbReference>
<keyword evidence="1" id="KW-0433">Leucine-rich repeat</keyword>
<dbReference type="Gene3D" id="3.80.10.10">
    <property type="entry name" value="Ribonuclease Inhibitor"/>
    <property type="match status" value="2"/>
</dbReference>
<evidence type="ECO:0000313" key="5">
    <source>
        <dbReference type="Proteomes" id="UP001430356"/>
    </source>
</evidence>
<organism evidence="4 5">
    <name type="scientific">Novymonas esmeraldas</name>
    <dbReference type="NCBI Taxonomy" id="1808958"/>
    <lineage>
        <taxon>Eukaryota</taxon>
        <taxon>Discoba</taxon>
        <taxon>Euglenozoa</taxon>
        <taxon>Kinetoplastea</taxon>
        <taxon>Metakinetoplastina</taxon>
        <taxon>Trypanosomatida</taxon>
        <taxon>Trypanosomatidae</taxon>
        <taxon>Novymonas</taxon>
    </lineage>
</organism>
<dbReference type="EMBL" id="JAECZO010000001">
    <property type="protein sequence ID" value="KAK7199677.1"/>
    <property type="molecule type" value="Genomic_DNA"/>
</dbReference>
<name>A0AAW0F398_9TRYP</name>
<dbReference type="InterPro" id="IPR050576">
    <property type="entry name" value="Cilia_flagella_integrity"/>
</dbReference>
<dbReference type="Proteomes" id="UP001430356">
    <property type="component" value="Unassembled WGS sequence"/>
</dbReference>
<protein>
    <submittedName>
        <fullName evidence="4">Outer row dynein-assembly protein 7</fullName>
    </submittedName>
</protein>
<evidence type="ECO:0000256" key="1">
    <source>
        <dbReference type="ARBA" id="ARBA00022614"/>
    </source>
</evidence>
<dbReference type="InterPro" id="IPR032675">
    <property type="entry name" value="LRR_dom_sf"/>
</dbReference>
<accession>A0AAW0F398</accession>
<evidence type="ECO:0000313" key="4">
    <source>
        <dbReference type="EMBL" id="KAK7199677.1"/>
    </source>
</evidence>
<dbReference type="Pfam" id="PF13855">
    <property type="entry name" value="LRR_8"/>
    <property type="match status" value="1"/>
</dbReference>
<feature type="compositionally biased region" description="Basic and acidic residues" evidence="3">
    <location>
        <begin position="338"/>
        <end position="350"/>
    </location>
</feature>
<dbReference type="InterPro" id="IPR001611">
    <property type="entry name" value="Leu-rich_rpt"/>
</dbReference>
<dbReference type="PANTHER" id="PTHR45973:SF26">
    <property type="entry name" value="LEUCINE-RICH REPEAT-CONTAINING PROTEIN ODA7"/>
    <property type="match status" value="1"/>
</dbReference>
<sequence>MADMTKELIVASCKANGGYAAPRLNDQLFLHCHGFSTIENLEPYTEAKVLWLEQNALSALSGLEGQSDCLVSLFVQNNFIRSLASLTTTLRGLRVLNVSHNYLTSLRGIAAGCPSLETLQASHNHLTSLEVCEELWQLAGTLTSVDLSFNRIESAREPPATEPPTPSSPVAAVATGEPGSTALEDDIRIVDAADVSAAASGAVALAAGPTAAALPKPDPLAIAHFFQRLPLVSVIYLHGNGLSHRLRHYRRNMILELPALTYLDERPVFPEERRVTEAWGRGGEAAESAERAAVREEKRAHLTQCVTLLTEQRETHRAVRDRLTKQFDERRAQELEELTQRRRRDRDSRAALEAAESTGRDAVEAGEQDARWDLEETVQAAHTTLAAMEAAHLHAYEQHRAVSAAAQTAAQEAAAERKAEGGASSGEDDESDSASTAAAAAVKVLEDAATCSSDGFSSTRRSSAATDLVAAPLLPPPHPPLSAALAELLQSDDDILREMEMEIEQVLFDVSCSSASASPPALASHRDVSAGLRETQHGALSSRPATDRASLRMERNMHAAVGHVTSELRAQQQHDQQRRRSSGMPRQEMWQRFEQWEARRSSQQSNP</sequence>
<feature type="region of interest" description="Disordered" evidence="3">
    <location>
        <begin position="559"/>
        <end position="607"/>
    </location>
</feature>
<keyword evidence="2" id="KW-0677">Repeat</keyword>
<dbReference type="AlphaFoldDB" id="A0AAW0F398"/>
<feature type="region of interest" description="Disordered" evidence="3">
    <location>
        <begin position="155"/>
        <end position="177"/>
    </location>
</feature>
<dbReference type="PANTHER" id="PTHR45973">
    <property type="entry name" value="PROTEIN PHOSPHATASE 1 REGULATORY SUBUNIT SDS22-RELATED"/>
    <property type="match status" value="1"/>
</dbReference>
<reference evidence="4 5" key="1">
    <citation type="journal article" date="2021" name="MBio">
        <title>A New Model Trypanosomatid, Novymonas esmeraldas: Genomic Perception of Its 'Candidatus Pandoraea novymonadis' Endosymbiont.</title>
        <authorList>
            <person name="Zakharova A."/>
            <person name="Saura A."/>
            <person name="Butenko A."/>
            <person name="Podesvova L."/>
            <person name="Warmusova S."/>
            <person name="Kostygov A.Y."/>
            <person name="Nenarokova A."/>
            <person name="Lukes J."/>
            <person name="Opperdoes F.R."/>
            <person name="Yurchenko V."/>
        </authorList>
    </citation>
    <scope>NUCLEOTIDE SEQUENCE [LARGE SCALE GENOMIC DNA]</scope>
    <source>
        <strain evidence="4 5">E262AT.01</strain>
    </source>
</reference>
<gene>
    <name evidence="4" type="ORF">NESM_000013200</name>
</gene>
<feature type="region of interest" description="Disordered" evidence="3">
    <location>
        <begin position="407"/>
        <end position="438"/>
    </location>
</feature>
<feature type="compositionally biased region" description="Basic and acidic residues" evidence="3">
    <location>
        <begin position="589"/>
        <end position="600"/>
    </location>
</feature>
<dbReference type="SUPFAM" id="SSF52075">
    <property type="entry name" value="Outer arm dynein light chain 1"/>
    <property type="match status" value="1"/>
</dbReference>
<evidence type="ECO:0000256" key="2">
    <source>
        <dbReference type="ARBA" id="ARBA00022737"/>
    </source>
</evidence>
<feature type="region of interest" description="Disordered" evidence="3">
    <location>
        <begin position="338"/>
        <end position="365"/>
    </location>
</feature>
<evidence type="ECO:0000256" key="3">
    <source>
        <dbReference type="SAM" id="MobiDB-lite"/>
    </source>
</evidence>
<proteinExistence type="predicted"/>
<keyword evidence="5" id="KW-1185">Reference proteome</keyword>
<comment type="caution">
    <text evidence="4">The sequence shown here is derived from an EMBL/GenBank/DDBJ whole genome shotgun (WGS) entry which is preliminary data.</text>
</comment>